<proteinExistence type="predicted"/>
<organism evidence="2 3">
    <name type="scientific">Streptomyces cacaoi</name>
    <dbReference type="NCBI Taxonomy" id="1898"/>
    <lineage>
        <taxon>Bacteria</taxon>
        <taxon>Bacillati</taxon>
        <taxon>Actinomycetota</taxon>
        <taxon>Actinomycetes</taxon>
        <taxon>Kitasatosporales</taxon>
        <taxon>Streptomycetaceae</taxon>
        <taxon>Streptomyces</taxon>
    </lineage>
</organism>
<accession>A0A4Y3QYK5</accession>
<sequence length="62" mass="7031">MLPGVRLVLGRRSWEAAWGGRRRGRRTTGSVRRRASSMNLPAPFGRRRGRAVRKRTRSRGGS</sequence>
<evidence type="ECO:0000313" key="2">
    <source>
        <dbReference type="EMBL" id="GEB49020.1"/>
    </source>
</evidence>
<reference evidence="2 3" key="1">
    <citation type="submission" date="2019-06" db="EMBL/GenBank/DDBJ databases">
        <title>Whole genome shotgun sequence of Streptomyces cacaoi subsp. cacaoi NBRC 12748.</title>
        <authorList>
            <person name="Hosoyama A."/>
            <person name="Uohara A."/>
            <person name="Ohji S."/>
            <person name="Ichikawa N."/>
        </authorList>
    </citation>
    <scope>NUCLEOTIDE SEQUENCE [LARGE SCALE GENOMIC DNA]</scope>
    <source>
        <strain evidence="2 3">NBRC 12748</strain>
    </source>
</reference>
<feature type="compositionally biased region" description="Basic residues" evidence="1">
    <location>
        <begin position="45"/>
        <end position="62"/>
    </location>
</feature>
<protein>
    <submittedName>
        <fullName evidence="2">Uncharacterized protein</fullName>
    </submittedName>
</protein>
<feature type="compositionally biased region" description="Basic residues" evidence="1">
    <location>
        <begin position="20"/>
        <end position="35"/>
    </location>
</feature>
<comment type="caution">
    <text evidence="2">The sequence shown here is derived from an EMBL/GenBank/DDBJ whole genome shotgun (WGS) entry which is preliminary data.</text>
</comment>
<dbReference type="AlphaFoldDB" id="A0A4Y3QYK5"/>
<name>A0A4Y3QYK5_STRCI</name>
<gene>
    <name evidence="2" type="ORF">SCA03_15710</name>
</gene>
<keyword evidence="3" id="KW-1185">Reference proteome</keyword>
<dbReference type="Proteomes" id="UP000319210">
    <property type="component" value="Unassembled WGS sequence"/>
</dbReference>
<evidence type="ECO:0000256" key="1">
    <source>
        <dbReference type="SAM" id="MobiDB-lite"/>
    </source>
</evidence>
<feature type="region of interest" description="Disordered" evidence="1">
    <location>
        <begin position="20"/>
        <end position="62"/>
    </location>
</feature>
<dbReference type="EMBL" id="BJMM01000006">
    <property type="protein sequence ID" value="GEB49020.1"/>
    <property type="molecule type" value="Genomic_DNA"/>
</dbReference>
<evidence type="ECO:0000313" key="3">
    <source>
        <dbReference type="Proteomes" id="UP000319210"/>
    </source>
</evidence>